<feature type="compositionally biased region" description="Basic residues" evidence="2">
    <location>
        <begin position="18"/>
        <end position="31"/>
    </location>
</feature>
<dbReference type="PANTHER" id="PTHR31139:SF3">
    <property type="entry name" value="LIX1-LIKE PROTEIN"/>
    <property type="match status" value="1"/>
</dbReference>
<dbReference type="InterPro" id="IPR051436">
    <property type="entry name" value="Autophagy-related_EPG5"/>
</dbReference>
<evidence type="ECO:0000256" key="2">
    <source>
        <dbReference type="SAM" id="MobiDB-lite"/>
    </source>
</evidence>
<comment type="caution">
    <text evidence="3">The sequence shown here is derived from an EMBL/GenBank/DDBJ whole genome shotgun (WGS) entry which is preliminary data.</text>
</comment>
<dbReference type="InterPro" id="IPR029270">
    <property type="entry name" value="LIX1"/>
</dbReference>
<reference evidence="3 4" key="1">
    <citation type="journal article" date="2013" name="Science">
        <title>Genomic diversity and evolution of the head crest in the rock pigeon.</title>
        <authorList>
            <person name="Shapiro M.D."/>
            <person name="Kronenberg Z."/>
            <person name="Li C."/>
            <person name="Domyan E.T."/>
            <person name="Pan H."/>
            <person name="Campbell M."/>
            <person name="Tan H."/>
            <person name="Huff C.D."/>
            <person name="Hu H."/>
            <person name="Vickrey A.I."/>
            <person name="Nielsen S.C."/>
            <person name="Stringham S.A."/>
            <person name="Hu H."/>
            <person name="Willerslev E."/>
            <person name="Gilbert M.T."/>
            <person name="Yandell M."/>
            <person name="Zhang G."/>
            <person name="Wang J."/>
        </authorList>
    </citation>
    <scope>NUCLEOTIDE SEQUENCE [LARGE SCALE GENOMIC DNA]</scope>
    <source>
        <tissue evidence="3">Blood</tissue>
    </source>
</reference>
<dbReference type="PANTHER" id="PTHR31139">
    <property type="entry name" value="ECTOPIC P GRANULES PROTEIN 5 HOMOLOG"/>
    <property type="match status" value="1"/>
</dbReference>
<dbReference type="GO" id="GO:0005737">
    <property type="term" value="C:cytoplasm"/>
    <property type="evidence" value="ECO:0007669"/>
    <property type="project" value="TreeGrafter"/>
</dbReference>
<organism evidence="3 4">
    <name type="scientific">Columba livia</name>
    <name type="common">Rock dove</name>
    <dbReference type="NCBI Taxonomy" id="8932"/>
    <lineage>
        <taxon>Eukaryota</taxon>
        <taxon>Metazoa</taxon>
        <taxon>Chordata</taxon>
        <taxon>Craniata</taxon>
        <taxon>Vertebrata</taxon>
        <taxon>Euteleostomi</taxon>
        <taxon>Archelosauria</taxon>
        <taxon>Archosauria</taxon>
        <taxon>Dinosauria</taxon>
        <taxon>Saurischia</taxon>
        <taxon>Theropoda</taxon>
        <taxon>Coelurosauria</taxon>
        <taxon>Aves</taxon>
        <taxon>Neognathae</taxon>
        <taxon>Neoaves</taxon>
        <taxon>Columbimorphae</taxon>
        <taxon>Columbiformes</taxon>
        <taxon>Columbidae</taxon>
        <taxon>Columba</taxon>
    </lineage>
</organism>
<gene>
    <name evidence="3" type="ORF">A306_00015093</name>
</gene>
<feature type="non-terminal residue" evidence="3">
    <location>
        <position position="1"/>
    </location>
</feature>
<keyword evidence="4" id="KW-1185">Reference proteome</keyword>
<dbReference type="InParanoid" id="A0A2I0LHR9"/>
<dbReference type="Pfam" id="PF14954">
    <property type="entry name" value="LIX1"/>
    <property type="match status" value="2"/>
</dbReference>
<dbReference type="GO" id="GO:0097352">
    <property type="term" value="P:autophagosome maturation"/>
    <property type="evidence" value="ECO:0007669"/>
    <property type="project" value="TreeGrafter"/>
</dbReference>
<dbReference type="Proteomes" id="UP000053872">
    <property type="component" value="Unassembled WGS sequence"/>
</dbReference>
<dbReference type="AlphaFoldDB" id="A0A2I0LHR9"/>
<proteinExistence type="inferred from homology"/>
<name>A0A2I0LHR9_COLLI</name>
<evidence type="ECO:0000313" key="3">
    <source>
        <dbReference type="EMBL" id="PKK16979.1"/>
    </source>
</evidence>
<accession>A0A2I0LHR9</accession>
<dbReference type="STRING" id="8932.A0A2I0LHR9"/>
<feature type="region of interest" description="Disordered" evidence="2">
    <location>
        <begin position="1"/>
        <end position="41"/>
    </location>
</feature>
<evidence type="ECO:0000256" key="1">
    <source>
        <dbReference type="ARBA" id="ARBA00007468"/>
    </source>
</evidence>
<dbReference type="EMBL" id="AKCR02000542">
    <property type="protein sequence ID" value="PKK16979.1"/>
    <property type="molecule type" value="Genomic_DNA"/>
</dbReference>
<evidence type="ECO:0000313" key="4">
    <source>
        <dbReference type="Proteomes" id="UP000053872"/>
    </source>
</evidence>
<protein>
    <submittedName>
        <fullName evidence="3">Putative LOC102093901</fullName>
    </submittedName>
</protein>
<comment type="similarity">
    <text evidence="1">Belongs to the LIX1 family.</text>
</comment>
<sequence length="513" mass="56646">GSEPEPRLVTPVDIKPPGAHHNRVSQQRRRCLPAGSRAGGRQSWGVSGFLGSASSPALVAVNVVEALQEFWQMKQSRGADLKNGALVVYEMVPSSSPPYVCYVTLPGGSCFGSFQVRTSLLSSLTNLGAQGNREEADNPNTGIGAFRFMLESNKGKSMLEFQELMTVFQLLHWNGSLKAMRERQCSRQEVLAHYSHRALDDDIRNQMALDWVNREQGSPGALSRELAATERELDDARLAGKELRFHKEKKDILTLAAGQLGSTQPPCQDLRENPTLPPCSCQDLRENPTLPPCSCQDLRENPTLPPCSCQDLRENPTLPPCSCQDLRENPTLPPCSCQDLRENPTLPPCSCQDLRENPTLPPCSCQDLRENPTLPPCSCQDLRENPTLPPCSCQDLRENPTLPPCSCQDLRENPTLPPCSCQDLRENPTLPPCSCQDLRENPTLPPCSCQDLRENPTLPPCSCQDLRENPTLPPCSCQDLRVIALPSPSLRGSSRGSSSYCRLFRNRGPFAHF</sequence>